<dbReference type="EMBL" id="VXRY01000510">
    <property type="protein sequence ID" value="MXY34861.1"/>
    <property type="molecule type" value="Genomic_DNA"/>
</dbReference>
<proteinExistence type="predicted"/>
<accession>A0A6B0Y252</accession>
<dbReference type="AlphaFoldDB" id="A0A6B0Y252"/>
<name>A0A6B0Y252_9RHOB</name>
<organism evidence="1">
    <name type="scientific">Boseongicola sp. SB0664_bin_43</name>
    <dbReference type="NCBI Taxonomy" id="2604844"/>
    <lineage>
        <taxon>Bacteria</taxon>
        <taxon>Pseudomonadati</taxon>
        <taxon>Pseudomonadota</taxon>
        <taxon>Alphaproteobacteria</taxon>
        <taxon>Rhodobacterales</taxon>
        <taxon>Paracoccaceae</taxon>
        <taxon>Boseongicola</taxon>
    </lineage>
</organism>
<dbReference type="PROSITE" id="PS51257">
    <property type="entry name" value="PROKAR_LIPOPROTEIN"/>
    <property type="match status" value="1"/>
</dbReference>
<sequence>MSHWKKLAAAFAGTAMLAGCEDRTPQNLPLHHVAGPNTQDIIVAHRNGTWTLTLDGIRHTFTDSDAMTTFEVFGDEGTGQDEIVLYQSQDAHLFCWVCDFREVSESDPEHPAPHFALLAGTGPWNEFGGSVLVIGHPTLDFGGMGDANATYGGGVGTIIMDNGNGRDVWDSLAVLTADFANSTISGRLYGFVGTYPDYNSPPPFDVLTLPPTRFTTEGFSGQFETSGLEAGDHFTASYEGSLYGPNADSVAGTIIGTGVFNGVRVRAWGGFQGWQHLAISLE</sequence>
<dbReference type="InterPro" id="IPR011250">
    <property type="entry name" value="OMP/PagP_B-barrel"/>
</dbReference>
<protein>
    <submittedName>
        <fullName evidence="1">Transferrin-binding protein-like solute binding protein</fullName>
    </submittedName>
</protein>
<gene>
    <name evidence="1" type="ORF">F4Y60_12410</name>
</gene>
<comment type="caution">
    <text evidence="1">The sequence shown here is derived from an EMBL/GenBank/DDBJ whole genome shotgun (WGS) entry which is preliminary data.</text>
</comment>
<dbReference type="SUPFAM" id="SSF56925">
    <property type="entry name" value="OMPA-like"/>
    <property type="match status" value="1"/>
</dbReference>
<evidence type="ECO:0000313" key="1">
    <source>
        <dbReference type="EMBL" id="MXY34861.1"/>
    </source>
</evidence>
<dbReference type="Gene3D" id="2.40.160.90">
    <property type="match status" value="1"/>
</dbReference>
<reference evidence="1" key="1">
    <citation type="submission" date="2019-09" db="EMBL/GenBank/DDBJ databases">
        <title>Characterisation of the sponge microbiome using genome-centric metagenomics.</title>
        <authorList>
            <person name="Engelberts J.P."/>
            <person name="Robbins S.J."/>
            <person name="De Goeij J.M."/>
            <person name="Aranda M."/>
            <person name="Bell S.C."/>
            <person name="Webster N.S."/>
        </authorList>
    </citation>
    <scope>NUCLEOTIDE SEQUENCE</scope>
    <source>
        <strain evidence="1">SB0664_bin_43</strain>
    </source>
</reference>